<dbReference type="Pfam" id="PF00822">
    <property type="entry name" value="PMP22_Claudin"/>
    <property type="match status" value="1"/>
</dbReference>
<dbReference type="PANTHER" id="PTHR23210:SF26">
    <property type="entry name" value="ACTIVATING TRANSCRIPTION FACTOR 7-INTERACTING PROTEIN 1"/>
    <property type="match status" value="1"/>
</dbReference>
<evidence type="ECO:0000256" key="2">
    <source>
        <dbReference type="ARBA" id="ARBA00022692"/>
    </source>
</evidence>
<feature type="region of interest" description="Disordered" evidence="6">
    <location>
        <begin position="354"/>
        <end position="389"/>
    </location>
</feature>
<feature type="compositionally biased region" description="Polar residues" evidence="6">
    <location>
        <begin position="380"/>
        <end position="389"/>
    </location>
</feature>
<dbReference type="Ensembl" id="ENSORLT00015036280.1">
    <property type="protein sequence ID" value="ENSORLP00015035588.1"/>
    <property type="gene ID" value="ENSORLG00015022264.1"/>
</dbReference>
<evidence type="ECO:0000256" key="6">
    <source>
        <dbReference type="SAM" id="MobiDB-lite"/>
    </source>
</evidence>
<reference key="1">
    <citation type="journal article" date="2007" name="Nature">
        <title>The medaka draft genome and insights into vertebrate genome evolution.</title>
        <authorList>
            <person name="Kasahara M."/>
            <person name="Naruse K."/>
            <person name="Sasaki S."/>
            <person name="Nakatani Y."/>
            <person name="Qu W."/>
            <person name="Ahsan B."/>
            <person name="Yamada T."/>
            <person name="Nagayasu Y."/>
            <person name="Doi K."/>
            <person name="Kasai Y."/>
            <person name="Jindo T."/>
            <person name="Kobayashi D."/>
            <person name="Shimada A."/>
            <person name="Toyoda A."/>
            <person name="Kuroki Y."/>
            <person name="Fujiyama A."/>
            <person name="Sasaki T."/>
            <person name="Shimizu A."/>
            <person name="Asakawa S."/>
            <person name="Shimizu N."/>
            <person name="Hashimoto S."/>
            <person name="Yang J."/>
            <person name="Lee Y."/>
            <person name="Matsushima K."/>
            <person name="Sugano S."/>
            <person name="Sakaizumi M."/>
            <person name="Narita T."/>
            <person name="Ohishi K."/>
            <person name="Haga S."/>
            <person name="Ohta F."/>
            <person name="Nomoto H."/>
            <person name="Nogata K."/>
            <person name="Morishita T."/>
            <person name="Endo T."/>
            <person name="Shin-I T."/>
            <person name="Takeda H."/>
            <person name="Morishita S."/>
            <person name="Kohara Y."/>
        </authorList>
    </citation>
    <scope>NUCLEOTIDE SEQUENCE [LARGE SCALE GENOMIC DNA]</scope>
    <source>
        <strain>Hd-rR</strain>
    </source>
</reference>
<evidence type="ECO:0000256" key="3">
    <source>
        <dbReference type="ARBA" id="ARBA00022989"/>
    </source>
</evidence>
<feature type="transmembrane region" description="Helical" evidence="7">
    <location>
        <begin position="7"/>
        <end position="28"/>
    </location>
</feature>
<proteinExistence type="predicted"/>
<dbReference type="InterPro" id="IPR026085">
    <property type="entry name" value="ATF7-int"/>
</dbReference>
<feature type="transmembrane region" description="Helical" evidence="7">
    <location>
        <begin position="99"/>
        <end position="117"/>
    </location>
</feature>
<dbReference type="Pfam" id="PF16794">
    <property type="entry name" value="fn3_4"/>
    <property type="match status" value="1"/>
</dbReference>
<sequence>MFIILAFIILFHFAGVILLFVSTIHNAWWVVSPPEREVIYADLWYSCNSTCYPIENSHTVEAAYLQVVQATMILSTILCCISFFTFILQLFRIKQGERFIFTAIIELLACLTSMPVLPDQVGPLGGSAGKHKPVKRATKRPLDTRVAIGTAFDTWRSLKKAKGLQSDAEVAKYLLDLKLDNSTPASPSTIPIDLKRFSQSEVQKLIKKEVHMAVKRKEMQLQGLIDSIKKINHEADLEIQKLQAQIDTVSIKVDKAFAYLTSQSKCPPPVDIIRQDLDDITVETSSQNEMLELKTTKNGETLQIIDEIKNALERIRSEKDASVSGLNAEAFPPFLTPYSSRLKKCTDMKTLEKEDLQQDSEKLKQSDEPKAKKIKADPLESNSPVKTKQTNNLIVKEESHTDETLEQFDEPKANLIKIECNPPECSYATKENNGRSDQELLSYPPLPPVPFPLFLNIKAASYSIPQKLEVDVALIRNPTGLSVSWDVMDKDPCAPPMESYTIFLTMEKVKGSGIFPDWQTYNKMEAKTLPMCALIKNYIPGHRVCLAVMGKDKFGRYGPYSEVVTSIIPE</sequence>
<feature type="domain" description="Activating transcription factor 7-interacting protein Fn3" evidence="8">
    <location>
        <begin position="464"/>
        <end position="565"/>
    </location>
</feature>
<keyword evidence="2 7" id="KW-0812">Transmembrane</keyword>
<evidence type="ECO:0000313" key="9">
    <source>
        <dbReference type="Ensembl" id="ENSORLP00015035588.1"/>
    </source>
</evidence>
<dbReference type="Proteomes" id="UP000265200">
    <property type="component" value="Chromosome 8"/>
</dbReference>
<protein>
    <recommendedName>
        <fullName evidence="8">Activating transcription factor 7-interacting protein Fn3 domain-containing protein</fullName>
    </recommendedName>
</protein>
<reference evidence="9" key="4">
    <citation type="submission" date="2025-09" db="UniProtKB">
        <authorList>
            <consortium name="Ensembl"/>
        </authorList>
    </citation>
    <scope>IDENTIFICATION</scope>
    <source>
        <strain evidence="9">HSOK</strain>
    </source>
</reference>
<accession>A0A3P9JTE6</accession>
<dbReference type="GO" id="GO:0016020">
    <property type="term" value="C:membrane"/>
    <property type="evidence" value="ECO:0007669"/>
    <property type="project" value="UniProtKB-SubCell"/>
</dbReference>
<keyword evidence="5" id="KW-0175">Coiled coil</keyword>
<feature type="compositionally biased region" description="Basic and acidic residues" evidence="6">
    <location>
        <begin position="354"/>
        <end position="378"/>
    </location>
</feature>
<dbReference type="PANTHER" id="PTHR23210">
    <property type="entry name" value="ACTIVATING TRANSCRIPTION FACTOR 7 INTERACTING PROTEIN"/>
    <property type="match status" value="1"/>
</dbReference>
<evidence type="ECO:0000256" key="5">
    <source>
        <dbReference type="SAM" id="Coils"/>
    </source>
</evidence>
<evidence type="ECO:0000256" key="4">
    <source>
        <dbReference type="ARBA" id="ARBA00023136"/>
    </source>
</evidence>
<name>A0A3P9JTE6_ORYLA</name>
<evidence type="ECO:0000259" key="8">
    <source>
        <dbReference type="Pfam" id="PF16794"/>
    </source>
</evidence>
<dbReference type="InterPro" id="IPR056565">
    <property type="entry name" value="Fn3_ATF7IP"/>
</dbReference>
<dbReference type="Gene3D" id="1.20.140.150">
    <property type="match status" value="1"/>
</dbReference>
<comment type="subcellular location">
    <subcellularLocation>
        <location evidence="1">Membrane</location>
        <topology evidence="1">Multi-pass membrane protein</topology>
    </subcellularLocation>
</comment>
<evidence type="ECO:0000256" key="7">
    <source>
        <dbReference type="SAM" id="Phobius"/>
    </source>
</evidence>
<organism evidence="9 10">
    <name type="scientific">Oryzias latipes</name>
    <name type="common">Japanese rice fish</name>
    <name type="synonym">Japanese killifish</name>
    <dbReference type="NCBI Taxonomy" id="8090"/>
    <lineage>
        <taxon>Eukaryota</taxon>
        <taxon>Metazoa</taxon>
        <taxon>Chordata</taxon>
        <taxon>Craniata</taxon>
        <taxon>Vertebrata</taxon>
        <taxon>Euteleostomi</taxon>
        <taxon>Actinopterygii</taxon>
        <taxon>Neopterygii</taxon>
        <taxon>Teleostei</taxon>
        <taxon>Neoteleostei</taxon>
        <taxon>Acanthomorphata</taxon>
        <taxon>Ovalentaria</taxon>
        <taxon>Atherinomorphae</taxon>
        <taxon>Beloniformes</taxon>
        <taxon>Adrianichthyidae</taxon>
        <taxon>Oryziinae</taxon>
        <taxon>Oryzias</taxon>
    </lineage>
</organism>
<keyword evidence="4 7" id="KW-0472">Membrane</keyword>
<feature type="transmembrane region" description="Helical" evidence="7">
    <location>
        <begin position="63"/>
        <end position="87"/>
    </location>
</feature>
<evidence type="ECO:0000256" key="1">
    <source>
        <dbReference type="ARBA" id="ARBA00004141"/>
    </source>
</evidence>
<dbReference type="AlphaFoldDB" id="A0A3P9JTE6"/>
<feature type="coiled-coil region" evidence="5">
    <location>
        <begin position="225"/>
        <end position="252"/>
    </location>
</feature>
<dbReference type="InterPro" id="IPR004031">
    <property type="entry name" value="PMP22/EMP/MP20/Claudin"/>
</dbReference>
<reference evidence="9 10" key="2">
    <citation type="submission" date="2017-04" db="EMBL/GenBank/DDBJ databases">
        <title>CpG methylation of centromeres and impact of large insertions on vertebrate speciation.</title>
        <authorList>
            <person name="Ichikawa K."/>
            <person name="Yoshimura J."/>
            <person name="Morishita S."/>
        </authorList>
    </citation>
    <scope>NUCLEOTIDE SEQUENCE</scope>
    <source>
        <strain evidence="9 10">HSOK</strain>
    </source>
</reference>
<evidence type="ECO:0000313" key="10">
    <source>
        <dbReference type="Proteomes" id="UP000265200"/>
    </source>
</evidence>
<reference evidence="9" key="3">
    <citation type="submission" date="2025-08" db="UniProtKB">
        <authorList>
            <consortium name="Ensembl"/>
        </authorList>
    </citation>
    <scope>IDENTIFICATION</scope>
    <source>
        <strain evidence="9">HSOK</strain>
    </source>
</reference>
<keyword evidence="3 7" id="KW-1133">Transmembrane helix</keyword>